<dbReference type="RefSeq" id="WP_176954380.1">
    <property type="nucleotide sequence ID" value="NZ_FMZO01000005.1"/>
</dbReference>
<organism evidence="2 3">
    <name type="scientific">Niabella drilacis (strain DSM 25811 / CCM 8410 / CCUG 62505 / LMG 26954 / E90)</name>
    <dbReference type="NCBI Taxonomy" id="1285928"/>
    <lineage>
        <taxon>Bacteria</taxon>
        <taxon>Pseudomonadati</taxon>
        <taxon>Bacteroidota</taxon>
        <taxon>Chitinophagia</taxon>
        <taxon>Chitinophagales</taxon>
        <taxon>Chitinophagaceae</taxon>
        <taxon>Niabella</taxon>
    </lineage>
</organism>
<name>A0A1G6R2H7_NIADE</name>
<accession>A0A1G6R2H7</accession>
<sequence length="51" mass="5395">MSLLNQKGQKDKKNKDKKGGAAGSANSKFIQKPKSAGFVSKQQNTGSQRGS</sequence>
<protein>
    <submittedName>
        <fullName evidence="2">Uncharacterized protein</fullName>
    </submittedName>
</protein>
<feature type="compositionally biased region" description="Basic and acidic residues" evidence="1">
    <location>
        <begin position="8"/>
        <end position="19"/>
    </location>
</feature>
<feature type="region of interest" description="Disordered" evidence="1">
    <location>
        <begin position="1"/>
        <end position="51"/>
    </location>
</feature>
<proteinExistence type="predicted"/>
<reference evidence="3" key="1">
    <citation type="submission" date="2016-10" db="EMBL/GenBank/DDBJ databases">
        <authorList>
            <person name="Varghese N."/>
            <person name="Submissions S."/>
        </authorList>
    </citation>
    <scope>NUCLEOTIDE SEQUENCE [LARGE SCALE GENOMIC DNA]</scope>
    <source>
        <strain evidence="3">DSM 25811 / CCM 8410 / LMG 26954 / E90</strain>
    </source>
</reference>
<dbReference type="AlphaFoldDB" id="A0A1G6R2H7"/>
<evidence type="ECO:0000313" key="2">
    <source>
        <dbReference type="EMBL" id="SDC98839.1"/>
    </source>
</evidence>
<dbReference type="EMBL" id="FMZO01000005">
    <property type="protein sequence ID" value="SDC98839.1"/>
    <property type="molecule type" value="Genomic_DNA"/>
</dbReference>
<keyword evidence="3" id="KW-1185">Reference proteome</keyword>
<evidence type="ECO:0000313" key="3">
    <source>
        <dbReference type="Proteomes" id="UP000198757"/>
    </source>
</evidence>
<gene>
    <name evidence="2" type="ORF">SAMN04487894_105119</name>
</gene>
<feature type="compositionally biased region" description="Polar residues" evidence="1">
    <location>
        <begin position="40"/>
        <end position="51"/>
    </location>
</feature>
<evidence type="ECO:0000256" key="1">
    <source>
        <dbReference type="SAM" id="MobiDB-lite"/>
    </source>
</evidence>
<dbReference type="Proteomes" id="UP000198757">
    <property type="component" value="Unassembled WGS sequence"/>
</dbReference>